<dbReference type="InterPro" id="IPR051218">
    <property type="entry name" value="Sec_MonoDiacylglyc_Lipase"/>
</dbReference>
<dbReference type="GO" id="GO:0006629">
    <property type="term" value="P:lipid metabolic process"/>
    <property type="evidence" value="ECO:0007669"/>
    <property type="project" value="InterPro"/>
</dbReference>
<dbReference type="PANTHER" id="PTHR45856">
    <property type="entry name" value="ALPHA/BETA-HYDROLASES SUPERFAMILY PROTEIN"/>
    <property type="match status" value="1"/>
</dbReference>
<gene>
    <name evidence="1" type="ORF">BCB44BAC_01780</name>
</gene>
<reference evidence="1 2" key="1">
    <citation type="submission" date="2016-08" db="EMBL/GenBank/DDBJ databases">
        <authorList>
            <person name="Loux V."/>
            <person name="Rue O."/>
        </authorList>
    </citation>
    <scope>NUCLEOTIDE SEQUENCE [LARGE SCALE GENOMIC DNA]</scope>
    <source>
        <strain evidence="1 2">AFSSA_08CEB44bac</strain>
    </source>
</reference>
<organism evidence="1 2">
    <name type="scientific">Bacillus cytotoxicus</name>
    <dbReference type="NCBI Taxonomy" id="580165"/>
    <lineage>
        <taxon>Bacteria</taxon>
        <taxon>Bacillati</taxon>
        <taxon>Bacillota</taxon>
        <taxon>Bacilli</taxon>
        <taxon>Bacillales</taxon>
        <taxon>Bacillaceae</taxon>
        <taxon>Bacillus</taxon>
        <taxon>Bacillus cereus group</taxon>
    </lineage>
</organism>
<accession>A0AAX2CFW3</accession>
<dbReference type="AlphaFoldDB" id="A0AAX2CFW3"/>
<evidence type="ECO:0008006" key="3">
    <source>
        <dbReference type="Google" id="ProtNLM"/>
    </source>
</evidence>
<sequence length="260" mass="29222">MENNVGQEQDKDLKVASDWGKLELAGKDIYDYKAGKPPYNKLTEEENIDKLQANFNAELMYHEVDEKTGFAAYAFKDKTTGEIVITYVGTEDGTDAITDAEIGVHNITNANKIVLGNVWNHDFMVKQYDQGDSFYMRMRHENPSAKISVTGHSLGGGIADAVALRHQEDNIEALTLNPAPVLDRDVEKFGDGFDMKNIRNIINENDPLHIGINVGDFTTPGRMYKIPNGAGHSYAFTKDDYDKSGHLVWTDKYPWITRKK</sequence>
<comment type="caution">
    <text evidence="1">The sequence shown here is derived from an EMBL/GenBank/DDBJ whole genome shotgun (WGS) entry which is preliminary data.</text>
</comment>
<evidence type="ECO:0000313" key="1">
    <source>
        <dbReference type="EMBL" id="SCL90783.1"/>
    </source>
</evidence>
<dbReference type="EMBL" id="FMIK01000023">
    <property type="protein sequence ID" value="SCL90783.1"/>
    <property type="molecule type" value="Genomic_DNA"/>
</dbReference>
<protein>
    <recommendedName>
        <fullName evidence="3">Fungal lipase-like domain-containing protein</fullName>
    </recommendedName>
</protein>
<dbReference type="Gene3D" id="3.40.50.1820">
    <property type="entry name" value="alpha/beta hydrolase"/>
    <property type="match status" value="1"/>
</dbReference>
<proteinExistence type="predicted"/>
<dbReference type="Pfam" id="PF26363">
    <property type="entry name" value="Phospholipase-like"/>
    <property type="match status" value="1"/>
</dbReference>
<dbReference type="InterPro" id="IPR029058">
    <property type="entry name" value="AB_hydrolase_fold"/>
</dbReference>
<evidence type="ECO:0000313" key="2">
    <source>
        <dbReference type="Proteomes" id="UP000242164"/>
    </source>
</evidence>
<dbReference type="Proteomes" id="UP000242164">
    <property type="component" value="Unassembled WGS sequence"/>
</dbReference>
<dbReference type="SUPFAM" id="SSF53474">
    <property type="entry name" value="alpha/beta-Hydrolases"/>
    <property type="match status" value="1"/>
</dbReference>
<dbReference type="PANTHER" id="PTHR45856:SF24">
    <property type="entry name" value="FUNGAL LIPASE-LIKE DOMAIN-CONTAINING PROTEIN"/>
    <property type="match status" value="1"/>
</dbReference>
<name>A0AAX2CFW3_9BACI</name>